<name>A0A0D7AY53_9AGAR</name>
<dbReference type="Proteomes" id="UP000054007">
    <property type="component" value="Unassembled WGS sequence"/>
</dbReference>
<dbReference type="AlphaFoldDB" id="A0A0D7AY53"/>
<dbReference type="EMBL" id="KN880746">
    <property type="protein sequence ID" value="KIY62819.1"/>
    <property type="molecule type" value="Genomic_DNA"/>
</dbReference>
<keyword evidence="1" id="KW-0472">Membrane</keyword>
<proteinExistence type="predicted"/>
<keyword evidence="3" id="KW-1185">Reference proteome</keyword>
<keyword evidence="1" id="KW-1133">Transmembrane helix</keyword>
<gene>
    <name evidence="2" type="ORF">CYLTODRAFT_163765</name>
</gene>
<sequence length="111" mass="13228">MWHMPQRQADNEVLRWSGGSALWQMRSTARRRCCFRTATRFSHPRQPVAASAVRQRFVDGTVARVYFSAYFITFRLPSFFLTILYYDTTLYCYALAEILLFETTTYLRKFE</sequence>
<keyword evidence="1" id="KW-0812">Transmembrane</keyword>
<evidence type="ECO:0000313" key="3">
    <source>
        <dbReference type="Proteomes" id="UP000054007"/>
    </source>
</evidence>
<feature type="transmembrane region" description="Helical" evidence="1">
    <location>
        <begin position="65"/>
        <end position="86"/>
    </location>
</feature>
<accession>A0A0D7AY53</accession>
<protein>
    <submittedName>
        <fullName evidence="2">Uncharacterized protein</fullName>
    </submittedName>
</protein>
<evidence type="ECO:0000256" key="1">
    <source>
        <dbReference type="SAM" id="Phobius"/>
    </source>
</evidence>
<organism evidence="2 3">
    <name type="scientific">Cylindrobasidium torrendii FP15055 ss-10</name>
    <dbReference type="NCBI Taxonomy" id="1314674"/>
    <lineage>
        <taxon>Eukaryota</taxon>
        <taxon>Fungi</taxon>
        <taxon>Dikarya</taxon>
        <taxon>Basidiomycota</taxon>
        <taxon>Agaricomycotina</taxon>
        <taxon>Agaricomycetes</taxon>
        <taxon>Agaricomycetidae</taxon>
        <taxon>Agaricales</taxon>
        <taxon>Marasmiineae</taxon>
        <taxon>Physalacriaceae</taxon>
        <taxon>Cylindrobasidium</taxon>
    </lineage>
</organism>
<reference evidence="2 3" key="1">
    <citation type="journal article" date="2015" name="Fungal Genet. Biol.">
        <title>Evolution of novel wood decay mechanisms in Agaricales revealed by the genome sequences of Fistulina hepatica and Cylindrobasidium torrendii.</title>
        <authorList>
            <person name="Floudas D."/>
            <person name="Held B.W."/>
            <person name="Riley R."/>
            <person name="Nagy L.G."/>
            <person name="Koehler G."/>
            <person name="Ransdell A.S."/>
            <person name="Younus H."/>
            <person name="Chow J."/>
            <person name="Chiniquy J."/>
            <person name="Lipzen A."/>
            <person name="Tritt A."/>
            <person name="Sun H."/>
            <person name="Haridas S."/>
            <person name="LaButti K."/>
            <person name="Ohm R.A."/>
            <person name="Kues U."/>
            <person name="Blanchette R.A."/>
            <person name="Grigoriev I.V."/>
            <person name="Minto R.E."/>
            <person name="Hibbett D.S."/>
        </authorList>
    </citation>
    <scope>NUCLEOTIDE SEQUENCE [LARGE SCALE GENOMIC DNA]</scope>
    <source>
        <strain evidence="2 3">FP15055 ss-10</strain>
    </source>
</reference>
<evidence type="ECO:0000313" key="2">
    <source>
        <dbReference type="EMBL" id="KIY62819.1"/>
    </source>
</evidence>